<feature type="region of interest" description="Disordered" evidence="1">
    <location>
        <begin position="1799"/>
        <end position="1820"/>
    </location>
</feature>
<comment type="caution">
    <text evidence="3">The sequence shown here is derived from an EMBL/GenBank/DDBJ whole genome shotgun (WGS) entry which is preliminary data.</text>
</comment>
<feature type="compositionally biased region" description="Basic residues" evidence="1">
    <location>
        <begin position="1547"/>
        <end position="1558"/>
    </location>
</feature>
<feature type="region of interest" description="Disordered" evidence="1">
    <location>
        <begin position="1547"/>
        <end position="1670"/>
    </location>
</feature>
<feature type="compositionally biased region" description="Basic and acidic residues" evidence="1">
    <location>
        <begin position="356"/>
        <end position="369"/>
    </location>
</feature>
<dbReference type="SUPFAM" id="SSF48452">
    <property type="entry name" value="TPR-like"/>
    <property type="match status" value="2"/>
</dbReference>
<dbReference type="SUPFAM" id="SSF75011">
    <property type="entry name" value="3-carboxy-cis,cis-mucoante lactonizing enzyme"/>
    <property type="match status" value="1"/>
</dbReference>
<dbReference type="EMBL" id="JBBJCI010000224">
    <property type="protein sequence ID" value="KAK7239238.1"/>
    <property type="molecule type" value="Genomic_DNA"/>
</dbReference>
<keyword evidence="4" id="KW-1185">Reference proteome</keyword>
<evidence type="ECO:0000256" key="1">
    <source>
        <dbReference type="SAM" id="MobiDB-lite"/>
    </source>
</evidence>
<sequence>MATMKEVIAAKGATVRDGVELDSASAGWSAPFGAVVEVLEEASTASGVARCRVGHGGRAGWVSAKVLRAPTASGESTAARLKAAADELNRAERWPEAVDMYGAAIAADPNNHALYSNRARCRLQLCGACAPAADVAAGLADGERCVALAPGFARGYRRLGVPALAAVAALRARGPRRTSTPRTRTATTTPTAASTSPTSAPRGGRRRRRAVERHRRALGGPARPGHDAPASSTAVCVKTPRRSQARAGPGLRGAAGLAPGARDAGRPPVGSLAPEDAALADDAAKAAHKARGAELFAAANNRSACHAKLDAFAAALRDADACVALKPTWAKAASRRGAALFGLGRYEAAMSRAARPRGDGRRDAGDGRGPRGAPGEIPVESQEIRDLRFASKIEGKATATRAKNMHSNKLILVALAATVTVTESACTNDKKWMINNKRSKNCDWVAKKPSSLPEEGQEWQGQQSRGERGLPRCVTAGMCANEFDLHEPAPTFFERVATFPVCSQIDGACDDETETSAEIVDVHVKACVASWSSAIDGAACAAGVDACPAAPCDGDALGSWCCADADCSGDWFYCNPKAGGQLTAVYTDSPRGVIGWVDLNDPRDPKPLGTFATPGEPTSVAVVGDAAVVAVSTGEDYVATSGALLGVPIRATRGSADDAVAGVVSLPLGGQPDAVAAGAFAGDTAYIAVAIENERDEDLGDGNPPQFPAGHVEIFTAKTANSELGVRLSKHADVAMTGLAGCDFPEDPEPEFVSVSPGNKAVVTMQENNCVAVVDLPTGAVDFSASAGARDLTDVDVAEEGVIDQTASLAAVTAEPDGVVWIKGGAYFATANEGDMAGGSRSWSVFDGATGALVYDSGNFLEHLAASLGHYPEHRSENKGVEPENIAYGEFPDGAGGTRDFVFVNLERSSLVVVYDVTAFPTITYVQTLPAAMGPEGTVAVPAAGIVVTASEEDARDDKFRGALNVYELGTGGAPSFPTLVSQLPADGSAPIPFAALSSLTAEAGDLVLAVEDSAYGKSRVFEIDVGVAPAVVVGGARILDSKDVLRSWSHFTNFTTTVDGAVADGEFDAADLAALVNDDKTVNIDPEGVAVGILGGAVKYVVAHEGYGTVGDAGRPVRSLNFLFVLGLSGPDYVIDEVIALPDAQNARQLRFGFEGVAVLDNKIVVAFQRAWGADEFPQMGVYDYAVGGDAGWSFVFYPVDEPSSQYGGWVSSDMAKQGCWERHIVTRIVSYLNTRDRGLFLDVGANVGAFTATVAANDNDVIAVEPFRLNVRPRVRGDRAPRPPRPSQVPLIRRTMCGPARLDDRVSLYKMGLADSFPGPKMCIWSTNDEINRGNARMTPYFEGRRDFGQDKQKACMEVVYTDTLDHLLFDTHGLARRVDVMKIDIEGFETRALRGAARLLASDFKPCQIYFEYQHDATVESGVDRHELFERLTRAGYKLNDFMKNEEVGSFTPEQWDGMRGGDLRAVLDDASCGWSSRGPPPPPPPPRVVLNGHRCDRHVDVGDADAAGAVARVGALGFVGVADDWATSVCLFHRVYGLPRRARARWSRRRRATRRTTGPTGPSTRPRGGASPSRWTRRARRRPARQRRCGGGGGLLRRGQALGGARRRGGCGGAGRASGAAAGPVRALRPVEALGLPRARRGAAGVTSGRRRPRSRRPRPAAPRARATIAGGRLFATLPADGALAMAYSRAEWNRLPVFLGVPLKSRGRFPAPPVDFLFLLMDVPGVLDASTSPPVFAEARLRRAPPDRRHWLLPSFDFSGGEGNARRWAVTTACDATDDRLDVAAAEVAVEVEASARRTEPSPATQPARAPVAADGPTGITLRNYGFADHGDVCAKEAFLYLDGISTSNGLKYYGGVWRPVILGER</sequence>
<evidence type="ECO:0000313" key="4">
    <source>
        <dbReference type="Proteomes" id="UP001363151"/>
    </source>
</evidence>
<gene>
    <name evidence="3" type="ORF">SO694_00025038</name>
</gene>
<dbReference type="Proteomes" id="UP001363151">
    <property type="component" value="Unassembled WGS sequence"/>
</dbReference>
<name>A0ABR1FV24_AURAN</name>
<evidence type="ECO:0000313" key="3">
    <source>
        <dbReference type="EMBL" id="KAK7239238.1"/>
    </source>
</evidence>
<dbReference type="InterPro" id="IPR006342">
    <property type="entry name" value="FkbM_mtfrase"/>
</dbReference>
<dbReference type="SUPFAM" id="SSF53335">
    <property type="entry name" value="S-adenosyl-L-methionine-dependent methyltransferases"/>
    <property type="match status" value="1"/>
</dbReference>
<feature type="domain" description="Methyltransferase FkbM" evidence="2">
    <location>
        <begin position="1244"/>
        <end position="1442"/>
    </location>
</feature>
<dbReference type="InterPro" id="IPR011990">
    <property type="entry name" value="TPR-like_helical_dom_sf"/>
</dbReference>
<dbReference type="InterPro" id="IPR052956">
    <property type="entry name" value="Mesenchyme-surface_protein"/>
</dbReference>
<feature type="compositionally biased region" description="Basic residues" evidence="1">
    <location>
        <begin position="203"/>
        <end position="217"/>
    </location>
</feature>
<accession>A0ABR1FV24</accession>
<feature type="compositionally biased region" description="Low complexity" evidence="1">
    <location>
        <begin position="1559"/>
        <end position="1574"/>
    </location>
</feature>
<feature type="region of interest" description="Disordered" evidence="1">
    <location>
        <begin position="171"/>
        <end position="273"/>
    </location>
</feature>
<dbReference type="Pfam" id="PF05050">
    <property type="entry name" value="Methyltransf_21"/>
    <property type="match status" value="1"/>
</dbReference>
<evidence type="ECO:0000259" key="2">
    <source>
        <dbReference type="Pfam" id="PF05050"/>
    </source>
</evidence>
<dbReference type="Gene3D" id="1.25.40.10">
    <property type="entry name" value="Tetratricopeptide repeat domain"/>
    <property type="match status" value="2"/>
</dbReference>
<organism evidence="3 4">
    <name type="scientific">Aureococcus anophagefferens</name>
    <name type="common">Harmful bloom alga</name>
    <dbReference type="NCBI Taxonomy" id="44056"/>
    <lineage>
        <taxon>Eukaryota</taxon>
        <taxon>Sar</taxon>
        <taxon>Stramenopiles</taxon>
        <taxon>Ochrophyta</taxon>
        <taxon>Pelagophyceae</taxon>
        <taxon>Pelagomonadales</taxon>
        <taxon>Pelagomonadaceae</taxon>
        <taxon>Aureococcus</taxon>
    </lineage>
</organism>
<dbReference type="InterPro" id="IPR029063">
    <property type="entry name" value="SAM-dependent_MTases_sf"/>
</dbReference>
<dbReference type="Gene3D" id="3.40.50.150">
    <property type="entry name" value="Vaccinia Virus protein VP39"/>
    <property type="match status" value="1"/>
</dbReference>
<reference evidence="3 4" key="1">
    <citation type="submission" date="2024-03" db="EMBL/GenBank/DDBJ databases">
        <title>Aureococcus anophagefferens CCMP1851 and Kratosvirus quantuckense: Draft genome of a second virus-susceptible host strain in the model system.</title>
        <authorList>
            <person name="Chase E."/>
            <person name="Truchon A.R."/>
            <person name="Schepens W."/>
            <person name="Wilhelm S.W."/>
        </authorList>
    </citation>
    <scope>NUCLEOTIDE SEQUENCE [LARGE SCALE GENOMIC DNA]</scope>
    <source>
        <strain evidence="3 4">CCMP1851</strain>
    </source>
</reference>
<protein>
    <submittedName>
        <fullName evidence="3">Stress-induced-phosphoprotein</fullName>
    </submittedName>
</protein>
<feature type="compositionally biased region" description="Basic residues" evidence="1">
    <location>
        <begin position="1579"/>
        <end position="1592"/>
    </location>
</feature>
<feature type="compositionally biased region" description="Low complexity" evidence="1">
    <location>
        <begin position="171"/>
        <end position="202"/>
    </location>
</feature>
<feature type="compositionally biased region" description="Low complexity" evidence="1">
    <location>
        <begin position="245"/>
        <end position="273"/>
    </location>
</feature>
<feature type="compositionally biased region" description="Low complexity" evidence="1">
    <location>
        <begin position="1621"/>
        <end position="1649"/>
    </location>
</feature>
<feature type="region of interest" description="Disordered" evidence="1">
    <location>
        <begin position="448"/>
        <end position="467"/>
    </location>
</feature>
<proteinExistence type="predicted"/>
<dbReference type="PANTHER" id="PTHR46928:SF1">
    <property type="entry name" value="MESENCHYME-SPECIFIC CELL SURFACE GLYCOPROTEIN"/>
    <property type="match status" value="1"/>
</dbReference>
<dbReference type="PANTHER" id="PTHR46928">
    <property type="entry name" value="MESENCHYME-SPECIFIC CELL SURFACE GLYCOPROTEIN"/>
    <property type="match status" value="1"/>
</dbReference>
<feature type="region of interest" description="Disordered" evidence="1">
    <location>
        <begin position="352"/>
        <end position="381"/>
    </location>
</feature>
<feature type="compositionally biased region" description="Basic residues" evidence="1">
    <location>
        <begin position="1653"/>
        <end position="1663"/>
    </location>
</feature>